<dbReference type="SMART" id="SM00891">
    <property type="entry name" value="ERCC4"/>
    <property type="match status" value="1"/>
</dbReference>
<evidence type="ECO:0000256" key="2">
    <source>
        <dbReference type="ARBA" id="ARBA00005313"/>
    </source>
</evidence>
<keyword evidence="9" id="KW-0255">Endonuclease</keyword>
<dbReference type="Gene3D" id="4.10.800.30">
    <property type="entry name" value="ERCC4, Mus81-Eme1 complex, nuclease domain, subdomain 2"/>
    <property type="match status" value="1"/>
</dbReference>
<name>A0A7K9YLB1_9GALL</name>
<dbReference type="InterPro" id="IPR033310">
    <property type="entry name" value="Mms4/EME1/EME2"/>
</dbReference>
<evidence type="ECO:0000256" key="5">
    <source>
        <dbReference type="ARBA" id="ARBA00023204"/>
    </source>
</evidence>
<dbReference type="FunFam" id="3.40.1620.30:FF:000001">
    <property type="entry name" value="Essential meiotic structure-specific endonuclease 1"/>
    <property type="match status" value="1"/>
</dbReference>
<reference evidence="9 10" key="1">
    <citation type="submission" date="2019-09" db="EMBL/GenBank/DDBJ databases">
        <title>Bird 10,000 Genomes (B10K) Project - Family phase.</title>
        <authorList>
            <person name="Zhang G."/>
        </authorList>
    </citation>
    <scope>NUCLEOTIDE SEQUENCE [LARGE SCALE GENOMIC DNA]</scope>
    <source>
        <strain evidence="9">B10K-DU-001-53</strain>
        <tissue evidence="9">Muscle</tissue>
    </source>
</reference>
<dbReference type="FunFam" id="1.10.150.670:FF:000002">
    <property type="entry name" value="Crossover junction endonuclease EME1"/>
    <property type="match status" value="1"/>
</dbReference>
<feature type="compositionally biased region" description="Gly residues" evidence="7">
    <location>
        <begin position="62"/>
        <end position="81"/>
    </location>
</feature>
<comment type="caution">
    <text evidence="9">The sequence shown here is derived from an EMBL/GenBank/DDBJ whole genome shotgun (WGS) entry which is preliminary data.</text>
</comment>
<keyword evidence="5" id="KW-0234">DNA repair</keyword>
<dbReference type="OrthoDB" id="343092at2759"/>
<feature type="non-terminal residue" evidence="9">
    <location>
        <position position="1"/>
    </location>
</feature>
<keyword evidence="4" id="KW-0233">DNA recombination</keyword>
<dbReference type="PANTHER" id="PTHR21077:SF7">
    <property type="entry name" value="CROSSOVER JUNCTION ENDONUCLEASE EME1"/>
    <property type="match status" value="1"/>
</dbReference>
<dbReference type="GO" id="GO:0008821">
    <property type="term" value="F:crossover junction DNA endonuclease activity"/>
    <property type="evidence" value="ECO:0007669"/>
    <property type="project" value="TreeGrafter"/>
</dbReference>
<feature type="region of interest" description="Disordered" evidence="7">
    <location>
        <begin position="1"/>
        <end position="149"/>
    </location>
</feature>
<gene>
    <name evidence="9" type="primary">Eme1</name>
    <name evidence="9" type="ORF">ODOGUJ_R05444</name>
</gene>
<evidence type="ECO:0000313" key="10">
    <source>
        <dbReference type="Proteomes" id="UP000522663"/>
    </source>
</evidence>
<dbReference type="AlphaFoldDB" id="A0A7K9YLB1"/>
<dbReference type="GO" id="GO:0048476">
    <property type="term" value="C:Holliday junction resolvase complex"/>
    <property type="evidence" value="ECO:0007669"/>
    <property type="project" value="InterPro"/>
</dbReference>
<dbReference type="InterPro" id="IPR043087">
    <property type="entry name" value="Eme1_nucdom_sub2"/>
</dbReference>
<dbReference type="InterPro" id="IPR042530">
    <property type="entry name" value="EME1/EME2_C"/>
</dbReference>
<keyword evidence="9" id="KW-0540">Nuclease</keyword>
<sequence>AAELRPSAPPPGAVPPRVSSPALNGGGGVVVLSGDSEDEVELVPLSERVRRRMPPGAAGRSPAGGGDAAEGGGRLAAGCGGRAPPMTAALPGARPPPGPARAVGSGRPSLPPAAPLSEPAARPERPLRGGENPAAAPPPKKPKYSQEERGAICQAAWRRRKDREARKRQKEEERDRKKALAKVLKAQRPGECQKYISVVLDPVLLQAEGGAQVHAALQAANYSCVVESQAVPCSITWRRKSVLSQAEDGNEWTEEPNLLVLLGLEEFLSMVRGYKQEAQGCAQPKETLQSFVSHVMEKMPGKILALTVVEVEKYFRCLRAQSKKGLQRSAVTRSQAEHRGDQRKKQVKDPGLEITRLDVEDALVDLQLRTHVQVTFFESWEELGEFATMFTKAVAETPFKREQQNTGFSFYLENKWCRGVKVDHDGKGLFEVWKRQIQQFNRVSAEMAEAIVSAYPSPWLLVQAYSRCSSEQEREGMLADITVCRGAGVTATQRRVGPELSRRIYLHMTSHDPDLYLDVTG</sequence>
<dbReference type="InterPro" id="IPR043086">
    <property type="entry name" value="EME1_nucdom_sub1"/>
</dbReference>
<evidence type="ECO:0000256" key="3">
    <source>
        <dbReference type="ARBA" id="ARBA00022763"/>
    </source>
</evidence>
<keyword evidence="3" id="KW-0227">DNA damage</keyword>
<dbReference type="InterPro" id="IPR006166">
    <property type="entry name" value="ERCC4_domain"/>
</dbReference>
<dbReference type="PANTHER" id="PTHR21077">
    <property type="entry name" value="EME1 PROTEIN"/>
    <property type="match status" value="1"/>
</dbReference>
<keyword evidence="10" id="KW-1185">Reference proteome</keyword>
<evidence type="ECO:0000256" key="7">
    <source>
        <dbReference type="SAM" id="MobiDB-lite"/>
    </source>
</evidence>
<evidence type="ECO:0000256" key="1">
    <source>
        <dbReference type="ARBA" id="ARBA00004123"/>
    </source>
</evidence>
<feature type="domain" description="ERCC4" evidence="8">
    <location>
        <begin position="197"/>
        <end position="466"/>
    </location>
</feature>
<keyword evidence="6" id="KW-0539">Nucleus</keyword>
<protein>
    <submittedName>
        <fullName evidence="9">EME1 endonuclease</fullName>
    </submittedName>
</protein>
<dbReference type="Gene3D" id="1.10.150.670">
    <property type="entry name" value="Crossover junction endonuclease EME1, DNA-binding domain"/>
    <property type="match status" value="1"/>
</dbReference>
<dbReference type="GO" id="GO:0005634">
    <property type="term" value="C:nucleus"/>
    <property type="evidence" value="ECO:0007669"/>
    <property type="project" value="UniProtKB-SubCell"/>
</dbReference>
<evidence type="ECO:0000256" key="4">
    <source>
        <dbReference type="ARBA" id="ARBA00023172"/>
    </source>
</evidence>
<organism evidence="9 10">
    <name type="scientific">Odontophorus gujanensis</name>
    <name type="common">marbled wood quail</name>
    <dbReference type="NCBI Taxonomy" id="886794"/>
    <lineage>
        <taxon>Eukaryota</taxon>
        <taxon>Metazoa</taxon>
        <taxon>Chordata</taxon>
        <taxon>Craniata</taxon>
        <taxon>Vertebrata</taxon>
        <taxon>Euteleostomi</taxon>
        <taxon>Archelosauria</taxon>
        <taxon>Archosauria</taxon>
        <taxon>Dinosauria</taxon>
        <taxon>Saurischia</taxon>
        <taxon>Theropoda</taxon>
        <taxon>Coelurosauria</taxon>
        <taxon>Aves</taxon>
        <taxon>Neognathae</taxon>
        <taxon>Galloanserae</taxon>
        <taxon>Galliformes</taxon>
        <taxon>Odontophoridae</taxon>
        <taxon>Odontophorus</taxon>
    </lineage>
</organism>
<accession>A0A7K9YLB1</accession>
<comment type="subcellular location">
    <subcellularLocation>
        <location evidence="1">Nucleus</location>
    </subcellularLocation>
</comment>
<dbReference type="GO" id="GO:0006302">
    <property type="term" value="P:double-strand break repair"/>
    <property type="evidence" value="ECO:0007669"/>
    <property type="project" value="TreeGrafter"/>
</dbReference>
<feature type="region of interest" description="Disordered" evidence="7">
    <location>
        <begin position="329"/>
        <end position="348"/>
    </location>
</feature>
<comment type="similarity">
    <text evidence="2">Belongs to the EME1/MMS4 family.</text>
</comment>
<dbReference type="EMBL" id="VXAB01006785">
    <property type="protein sequence ID" value="NXJ09819.1"/>
    <property type="molecule type" value="Genomic_DNA"/>
</dbReference>
<feature type="compositionally biased region" description="Basic and acidic residues" evidence="7">
    <location>
        <begin position="335"/>
        <end position="348"/>
    </location>
</feature>
<proteinExistence type="inferred from homology"/>
<evidence type="ECO:0000256" key="6">
    <source>
        <dbReference type="ARBA" id="ARBA00023242"/>
    </source>
</evidence>
<feature type="non-terminal residue" evidence="9">
    <location>
        <position position="521"/>
    </location>
</feature>
<dbReference type="GO" id="GO:0003677">
    <property type="term" value="F:DNA binding"/>
    <property type="evidence" value="ECO:0007669"/>
    <property type="project" value="InterPro"/>
</dbReference>
<dbReference type="GO" id="GO:0031297">
    <property type="term" value="P:replication fork processing"/>
    <property type="evidence" value="ECO:0007669"/>
    <property type="project" value="TreeGrafter"/>
</dbReference>
<dbReference type="Gene3D" id="3.40.1620.30">
    <property type="entry name" value="ERCC4, Mus81-Eme1 complex, nuclease domain, subdomain 1"/>
    <property type="match status" value="1"/>
</dbReference>
<keyword evidence="9" id="KW-0378">Hydrolase</keyword>
<evidence type="ECO:0000259" key="8">
    <source>
        <dbReference type="SMART" id="SM00891"/>
    </source>
</evidence>
<dbReference type="Pfam" id="PF21292">
    <property type="entry name" value="EME1-MUS81_C"/>
    <property type="match status" value="1"/>
</dbReference>
<dbReference type="GO" id="GO:0000712">
    <property type="term" value="P:resolution of meiotic recombination intermediates"/>
    <property type="evidence" value="ECO:0007669"/>
    <property type="project" value="TreeGrafter"/>
</dbReference>
<dbReference type="GO" id="GO:0031573">
    <property type="term" value="P:mitotic intra-S DNA damage checkpoint signaling"/>
    <property type="evidence" value="ECO:0007669"/>
    <property type="project" value="TreeGrafter"/>
</dbReference>
<evidence type="ECO:0000313" key="9">
    <source>
        <dbReference type="EMBL" id="NXJ09819.1"/>
    </source>
</evidence>
<dbReference type="Proteomes" id="UP000522663">
    <property type="component" value="Unassembled WGS sequence"/>
</dbReference>